<evidence type="ECO:0000313" key="5">
    <source>
        <dbReference type="Proteomes" id="UP000186309"/>
    </source>
</evidence>
<dbReference type="PANTHER" id="PTHR43656:SF2">
    <property type="entry name" value="BINDING OXIDOREDUCTASE, PUTATIVE (AFU_ORTHOLOGUE AFUA_2G08260)-RELATED"/>
    <property type="match status" value="1"/>
</dbReference>
<dbReference type="EMBL" id="CP019082">
    <property type="protein sequence ID" value="APW60791.1"/>
    <property type="molecule type" value="Genomic_DNA"/>
</dbReference>
<evidence type="ECO:0000256" key="1">
    <source>
        <dbReference type="ARBA" id="ARBA00022630"/>
    </source>
</evidence>
<keyword evidence="1" id="KW-0285">Flavoprotein</keyword>
<proteinExistence type="predicted"/>
<dbReference type="GO" id="GO:0003959">
    <property type="term" value="F:NADPH dehydrogenase activity"/>
    <property type="evidence" value="ECO:0007669"/>
    <property type="project" value="UniProtKB-EC"/>
</dbReference>
<evidence type="ECO:0000259" key="3">
    <source>
        <dbReference type="Pfam" id="PF00724"/>
    </source>
</evidence>
<organism evidence="4 5">
    <name type="scientific">Paludisphaera borealis</name>
    <dbReference type="NCBI Taxonomy" id="1387353"/>
    <lineage>
        <taxon>Bacteria</taxon>
        <taxon>Pseudomonadati</taxon>
        <taxon>Planctomycetota</taxon>
        <taxon>Planctomycetia</taxon>
        <taxon>Isosphaerales</taxon>
        <taxon>Isosphaeraceae</taxon>
        <taxon>Paludisphaera</taxon>
    </lineage>
</organism>
<dbReference type="RefSeq" id="WP_076345670.1">
    <property type="nucleotide sequence ID" value="NZ_CP019082.1"/>
</dbReference>
<accession>A0A1U7CPE5</accession>
<dbReference type="InterPro" id="IPR013785">
    <property type="entry name" value="Aldolase_TIM"/>
</dbReference>
<dbReference type="GO" id="GO:0010181">
    <property type="term" value="F:FMN binding"/>
    <property type="evidence" value="ECO:0007669"/>
    <property type="project" value="InterPro"/>
</dbReference>
<protein>
    <submittedName>
        <fullName evidence="4">NADPH dehydrogenase</fullName>
        <ecNumber evidence="4">1.6.99.1</ecNumber>
    </submittedName>
</protein>
<dbReference type="InterPro" id="IPR001155">
    <property type="entry name" value="OxRdtase_FMN_N"/>
</dbReference>
<name>A0A1U7CPE5_9BACT</name>
<dbReference type="AlphaFoldDB" id="A0A1U7CPE5"/>
<evidence type="ECO:0000256" key="2">
    <source>
        <dbReference type="ARBA" id="ARBA00023002"/>
    </source>
</evidence>
<dbReference type="OrthoDB" id="9772736at2"/>
<reference evidence="5" key="1">
    <citation type="submission" date="2016-12" db="EMBL/GenBank/DDBJ databases">
        <title>Comparative genomics of four Isosphaeraceae planctomycetes: a common pool of plasmids and glycoside hydrolase genes.</title>
        <authorList>
            <person name="Ivanova A."/>
        </authorList>
    </citation>
    <scope>NUCLEOTIDE SEQUENCE [LARGE SCALE GENOMIC DNA]</scope>
    <source>
        <strain evidence="5">PX4</strain>
    </source>
</reference>
<dbReference type="STRING" id="1387353.BSF38_02280"/>
<dbReference type="Pfam" id="PF00724">
    <property type="entry name" value="Oxidored_FMN"/>
    <property type="match status" value="1"/>
</dbReference>
<dbReference type="KEGG" id="pbor:BSF38_02280"/>
<keyword evidence="2 4" id="KW-0560">Oxidoreductase</keyword>
<dbReference type="Proteomes" id="UP000186309">
    <property type="component" value="Chromosome"/>
</dbReference>
<keyword evidence="5" id="KW-1185">Reference proteome</keyword>
<sequence length="479" mass="52340">MSRYFKYKKSVQLADDASRLGLAVELLPDLSPLLEPFDVDGRKVGNRLAVQPMEGCDAEPDGKPGPLTIRRFERFGGGGAKLIWGEACAVVPEGRANPRQLLINDANAASLGAIVQTCRETHRGECGDDDDLIVGLQLTHSGRYSFARPILAQHDPLLDPRTVVDKATGTKAGPDFPLISDDELLRLQDTFVAAADLAYRIGFDFVDLKQCHRYLLNELLSARTRPGRFGGSFENRTRFVREVAGRIREAHPGKIVATRMNVFDGAPYQVGPDGAGEPCPFASPVQSTWGTRANDPREPDLDEPIALIGLLRKLGVGLVNVTLGNPYASPHLLRPFEYPPPDGYETPEHPLIGVDRHFRLTAQIQSAFPDLAVVGSGYSWLQVFAFEAGAANVAAGRATFMGVGRGSLSQPDFGVRIASGEPLDPKRLCRTFSYCTALMRSKHNELGQFATGCPPFDKAVYGPIWDEAKRPSDQDFDRK</sequence>
<gene>
    <name evidence="4" type="primary">namA_1</name>
    <name evidence="4" type="ORF">BSF38_02280</name>
</gene>
<dbReference type="SUPFAM" id="SSF51395">
    <property type="entry name" value="FMN-linked oxidoreductases"/>
    <property type="match status" value="1"/>
</dbReference>
<feature type="domain" description="NADH:flavin oxidoreductase/NADH oxidase N-terminal" evidence="3">
    <location>
        <begin position="33"/>
        <end position="265"/>
    </location>
</feature>
<evidence type="ECO:0000313" key="4">
    <source>
        <dbReference type="EMBL" id="APW60791.1"/>
    </source>
</evidence>
<dbReference type="Gene3D" id="3.20.20.70">
    <property type="entry name" value="Aldolase class I"/>
    <property type="match status" value="1"/>
</dbReference>
<dbReference type="InterPro" id="IPR051799">
    <property type="entry name" value="NADH_flavin_oxidoreductase"/>
</dbReference>
<dbReference type="EC" id="1.6.99.1" evidence="4"/>
<dbReference type="PANTHER" id="PTHR43656">
    <property type="entry name" value="BINDING OXIDOREDUCTASE, PUTATIVE (AFU_ORTHOLOGUE AFUA_2G08260)-RELATED"/>
    <property type="match status" value="1"/>
</dbReference>